<dbReference type="GO" id="GO:0001653">
    <property type="term" value="F:peptide receptor activity"/>
    <property type="evidence" value="ECO:0007669"/>
    <property type="project" value="TreeGrafter"/>
</dbReference>
<sequence>MVPSWRPCWASPLGCLLVLLACGADEPSGSIVFKLGTVLQETFSAQCPGTIAMHLGHKLATDRLNEGIGHGEGGHVTELFVKDAQGSRHRIFFNYTRYEASCDEGEHSAQVERAIGDGAHFLLGNTHFAFTESAIANNAQRLVHYCCPDTDELFDLDYKYVYGVAGSVKKDTHQALTAMALDGSIRRLFVYYTEDFRYATVTCTAAIEHTTSMLSQLNPDFKIVSVMKYSSQNVTSAANFFDSVVAEEAVRAEADAVVGCDGQDAGIQTAKAFARRKYYLKALFLTWAPLHSGFVSSVGGPEAANHILTVAHWHPIARGLADTFFGTPVEYAAAFEKEHGFQPDQLHAVASATVLSLAWAIQAAFERCTFVKPSMDAASLLFDPNAIECVDSLGAPLPQKPIGYDLVLKSLAAQSVTTFFGKIEFNRFRRNIAARPLIIQVQSGVNQVVLPVEQASKKIIMPVPRPVSSEESSLIGVLEVDTFIAVVVIVVVAALLLLAAALLLVSHRRMRRQHADRVKSLLVILPEHLQVINLPVHLMDGSWESGKAMLRNSLVALEPLSEVMRAKMAGDSNDPSNTGKNPLHHLMSLGGGTPKRQVSISSPETFSLGWRSSGTTIDNDVEAVYPQDLEHHKPSITQLSNRGSQSPCAIHPSIQIDSMSAHRDVSHLGRACEKQPQQASEGNAISCSQVLDLVWCSKNLQHPSVVPVTGIVWSLPGTSSNMAVLVTECQELGTLTSVMDNHTMELDFVKQVEVAKDLASALAYLHAQDDPQVGQALPYRLSGVMLNKHCRAKLRVPLTALHGTQGSSQKAPKQEHAMPGMTRGVDQHELADAYQFGLGVACMLTAERSSASQTAASGNAIGMQQMVEGCALARTQFHELQFTRGPGMAQLLRECCALDARKRPCFTQICKRLEDAELEMIRVAQQAACQHSHSAPQLHLHNKQSADKLLYELFPAKVAEALKNGQFPDPEPYPCVSLFFSDIVGYTDICSKLATQHVMDMLHRLYSRFDDLATERGLFKVETIGDAYMCAGNLRHPQPDTHAALMADFAFGCCAAANEEPVCLSRPDMGFIHIRVGIHTGPVTGAVVGTLNRRFCLFGDCVNVASRMESTSTKDHVQCSAAFKELLQQQWPEAASLAEPQEAKLIKGKGIMHTFYLYPPQKAHAAIDASNPPSGPGLQAPPLSSPFLKDAIEGW</sequence>
<dbReference type="SUPFAM" id="SSF53822">
    <property type="entry name" value="Periplasmic binding protein-like I"/>
    <property type="match status" value="1"/>
</dbReference>
<dbReference type="GO" id="GO:0004672">
    <property type="term" value="F:protein kinase activity"/>
    <property type="evidence" value="ECO:0007669"/>
    <property type="project" value="InterPro"/>
</dbReference>
<evidence type="ECO:0000259" key="9">
    <source>
        <dbReference type="PROSITE" id="PS50125"/>
    </source>
</evidence>
<proteinExistence type="predicted"/>
<accession>A0A7S3R6G6</accession>
<evidence type="ECO:0000256" key="2">
    <source>
        <dbReference type="ARBA" id="ARBA00022692"/>
    </source>
</evidence>
<dbReference type="InterPro" id="IPR029787">
    <property type="entry name" value="Nucleotide_cyclase"/>
</dbReference>
<dbReference type="InterPro" id="IPR050401">
    <property type="entry name" value="Cyclic_nucleotide_synthase"/>
</dbReference>
<dbReference type="InterPro" id="IPR011009">
    <property type="entry name" value="Kinase-like_dom_sf"/>
</dbReference>
<evidence type="ECO:0000256" key="3">
    <source>
        <dbReference type="ARBA" id="ARBA00022741"/>
    </source>
</evidence>
<dbReference type="Gene3D" id="3.30.70.1230">
    <property type="entry name" value="Nucleotide cyclase"/>
    <property type="match status" value="1"/>
</dbReference>
<name>A0A7S3R6G6_DUNTE</name>
<evidence type="ECO:0000256" key="7">
    <source>
        <dbReference type="SAM" id="Phobius"/>
    </source>
</evidence>
<dbReference type="InterPro" id="IPR028082">
    <property type="entry name" value="Peripla_BP_I"/>
</dbReference>
<dbReference type="GO" id="GO:0035556">
    <property type="term" value="P:intracellular signal transduction"/>
    <property type="evidence" value="ECO:0007669"/>
    <property type="project" value="InterPro"/>
</dbReference>
<evidence type="ECO:0000256" key="1">
    <source>
        <dbReference type="ARBA" id="ARBA00004167"/>
    </source>
</evidence>
<dbReference type="GO" id="GO:0000166">
    <property type="term" value="F:nucleotide binding"/>
    <property type="evidence" value="ECO:0007669"/>
    <property type="project" value="UniProtKB-KW"/>
</dbReference>
<dbReference type="InterPro" id="IPR001054">
    <property type="entry name" value="A/G_cyclase"/>
</dbReference>
<reference evidence="10" key="1">
    <citation type="submission" date="2021-01" db="EMBL/GenBank/DDBJ databases">
        <authorList>
            <person name="Corre E."/>
            <person name="Pelletier E."/>
            <person name="Niang G."/>
            <person name="Scheremetjew M."/>
            <person name="Finn R."/>
            <person name="Kale V."/>
            <person name="Holt S."/>
            <person name="Cochrane G."/>
            <person name="Meng A."/>
            <person name="Brown T."/>
            <person name="Cohen L."/>
        </authorList>
    </citation>
    <scope>NUCLEOTIDE SEQUENCE</scope>
    <source>
        <strain evidence="10">CCMP1320</strain>
    </source>
</reference>
<evidence type="ECO:0000256" key="5">
    <source>
        <dbReference type="ARBA" id="ARBA00023136"/>
    </source>
</evidence>
<dbReference type="Pfam" id="PF07714">
    <property type="entry name" value="PK_Tyr_Ser-Thr"/>
    <property type="match status" value="1"/>
</dbReference>
<keyword evidence="8" id="KW-0732">Signal</keyword>
<gene>
    <name evidence="10" type="ORF">DTER00134_LOCUS19227</name>
</gene>
<feature type="domain" description="Guanylate cyclase" evidence="9">
    <location>
        <begin position="977"/>
        <end position="1109"/>
    </location>
</feature>
<dbReference type="GO" id="GO:0005886">
    <property type="term" value="C:plasma membrane"/>
    <property type="evidence" value="ECO:0007669"/>
    <property type="project" value="TreeGrafter"/>
</dbReference>
<dbReference type="SUPFAM" id="SSF56112">
    <property type="entry name" value="Protein kinase-like (PK-like)"/>
    <property type="match status" value="1"/>
</dbReference>
<dbReference type="SMART" id="SM00044">
    <property type="entry name" value="CYCc"/>
    <property type="match status" value="1"/>
</dbReference>
<feature type="signal peptide" evidence="8">
    <location>
        <begin position="1"/>
        <end position="23"/>
    </location>
</feature>
<keyword evidence="6" id="KW-0456">Lyase</keyword>
<dbReference type="GO" id="GO:0004383">
    <property type="term" value="F:guanylate cyclase activity"/>
    <property type="evidence" value="ECO:0007669"/>
    <property type="project" value="TreeGrafter"/>
</dbReference>
<evidence type="ECO:0000256" key="8">
    <source>
        <dbReference type="SAM" id="SignalP"/>
    </source>
</evidence>
<comment type="subcellular location">
    <subcellularLocation>
        <location evidence="1">Membrane</location>
        <topology evidence="1">Single-pass membrane protein</topology>
    </subcellularLocation>
</comment>
<keyword evidence="3" id="KW-0547">Nucleotide-binding</keyword>
<keyword evidence="4 7" id="KW-1133">Transmembrane helix</keyword>
<dbReference type="PANTHER" id="PTHR11920">
    <property type="entry name" value="GUANYLYL CYCLASE"/>
    <property type="match status" value="1"/>
</dbReference>
<dbReference type="Gene3D" id="3.40.50.2300">
    <property type="match status" value="2"/>
</dbReference>
<evidence type="ECO:0000256" key="4">
    <source>
        <dbReference type="ARBA" id="ARBA00022989"/>
    </source>
</evidence>
<dbReference type="EMBL" id="HBIP01031657">
    <property type="protein sequence ID" value="CAE0504154.1"/>
    <property type="molecule type" value="Transcribed_RNA"/>
</dbReference>
<evidence type="ECO:0000256" key="6">
    <source>
        <dbReference type="ARBA" id="ARBA00023239"/>
    </source>
</evidence>
<dbReference type="GO" id="GO:0004016">
    <property type="term" value="F:adenylate cyclase activity"/>
    <property type="evidence" value="ECO:0007669"/>
    <property type="project" value="TreeGrafter"/>
</dbReference>
<dbReference type="PROSITE" id="PS50125">
    <property type="entry name" value="GUANYLATE_CYCLASE_2"/>
    <property type="match status" value="1"/>
</dbReference>
<dbReference type="PROSITE" id="PS51257">
    <property type="entry name" value="PROKAR_LIPOPROTEIN"/>
    <property type="match status" value="1"/>
</dbReference>
<feature type="transmembrane region" description="Helical" evidence="7">
    <location>
        <begin position="483"/>
        <end position="505"/>
    </location>
</feature>
<protein>
    <recommendedName>
        <fullName evidence="9">Guanylate cyclase domain-containing protein</fullName>
    </recommendedName>
</protein>
<feature type="chain" id="PRO_5030605408" description="Guanylate cyclase domain-containing protein" evidence="8">
    <location>
        <begin position="24"/>
        <end position="1195"/>
    </location>
</feature>
<dbReference type="GO" id="GO:0007168">
    <property type="term" value="P:receptor guanylyl cyclase signaling pathway"/>
    <property type="evidence" value="ECO:0007669"/>
    <property type="project" value="TreeGrafter"/>
</dbReference>
<dbReference type="Gene3D" id="1.10.510.10">
    <property type="entry name" value="Transferase(Phosphotransferase) domain 1"/>
    <property type="match status" value="1"/>
</dbReference>
<dbReference type="CDD" id="cd07302">
    <property type="entry name" value="CHD"/>
    <property type="match status" value="1"/>
</dbReference>
<keyword evidence="2 7" id="KW-0812">Transmembrane</keyword>
<dbReference type="InterPro" id="IPR001245">
    <property type="entry name" value="Ser-Thr/Tyr_kinase_cat_dom"/>
</dbReference>
<dbReference type="Pfam" id="PF00211">
    <property type="entry name" value="Guanylate_cyc"/>
    <property type="match status" value="1"/>
</dbReference>
<dbReference type="AlphaFoldDB" id="A0A7S3R6G6"/>
<organism evidence="10">
    <name type="scientific">Dunaliella tertiolecta</name>
    <name type="common">Green alga</name>
    <dbReference type="NCBI Taxonomy" id="3047"/>
    <lineage>
        <taxon>Eukaryota</taxon>
        <taxon>Viridiplantae</taxon>
        <taxon>Chlorophyta</taxon>
        <taxon>core chlorophytes</taxon>
        <taxon>Chlorophyceae</taxon>
        <taxon>CS clade</taxon>
        <taxon>Chlamydomonadales</taxon>
        <taxon>Dunaliellaceae</taxon>
        <taxon>Dunaliella</taxon>
    </lineage>
</organism>
<evidence type="ECO:0000313" key="10">
    <source>
        <dbReference type="EMBL" id="CAE0504154.1"/>
    </source>
</evidence>
<dbReference type="PANTHER" id="PTHR11920:SF335">
    <property type="entry name" value="GUANYLATE CYCLASE"/>
    <property type="match status" value="1"/>
</dbReference>
<keyword evidence="5 7" id="KW-0472">Membrane</keyword>
<dbReference type="SUPFAM" id="SSF55073">
    <property type="entry name" value="Nucleotide cyclase"/>
    <property type="match status" value="1"/>
</dbReference>